<comment type="similarity">
    <text evidence="2">Belongs to the MGMT family.</text>
</comment>
<keyword evidence="8" id="KW-0234">DNA repair</keyword>
<dbReference type="Pfam" id="PF01035">
    <property type="entry name" value="DNA_binding_1"/>
    <property type="match status" value="1"/>
</dbReference>
<evidence type="ECO:0000256" key="7">
    <source>
        <dbReference type="ARBA" id="ARBA00022763"/>
    </source>
</evidence>
<feature type="domain" description="Methylated-DNA-[protein]-cysteine S-methyltransferase DNA binding" evidence="12">
    <location>
        <begin position="48"/>
        <end position="134"/>
    </location>
</feature>
<evidence type="ECO:0000313" key="13">
    <source>
        <dbReference type="EMBL" id="KIO27087.1"/>
    </source>
</evidence>
<evidence type="ECO:0000256" key="9">
    <source>
        <dbReference type="ARBA" id="ARBA00030795"/>
    </source>
</evidence>
<dbReference type="GO" id="GO:0006281">
    <property type="term" value="P:DNA repair"/>
    <property type="evidence" value="ECO:0007669"/>
    <property type="project" value="UniProtKB-KW"/>
</dbReference>
<evidence type="ECO:0000256" key="6">
    <source>
        <dbReference type="ARBA" id="ARBA00022679"/>
    </source>
</evidence>
<keyword evidence="6" id="KW-0808">Transferase</keyword>
<dbReference type="Gene3D" id="1.10.10.10">
    <property type="entry name" value="Winged helix-like DNA-binding domain superfamily/Winged helix DNA-binding domain"/>
    <property type="match status" value="1"/>
</dbReference>
<name>A0A0C3M0B8_9AGAM</name>
<keyword evidence="7" id="KW-0227">DNA damage</keyword>
<evidence type="ECO:0000256" key="5">
    <source>
        <dbReference type="ARBA" id="ARBA00022603"/>
    </source>
</evidence>
<evidence type="ECO:0000256" key="1">
    <source>
        <dbReference type="ARBA" id="ARBA00001286"/>
    </source>
</evidence>
<accession>A0A0C3M0B8</accession>
<protein>
    <recommendedName>
        <fullName evidence="4">Methylated-DNA--protein-cysteine methyltransferase</fullName>
        <ecNumber evidence="3">2.1.1.63</ecNumber>
    </recommendedName>
    <alternativeName>
        <fullName evidence="9">6-O-methylguanine-DNA methyltransferase</fullName>
    </alternativeName>
    <alternativeName>
        <fullName evidence="10">O-6-methylguanine-DNA-alkyltransferase</fullName>
    </alternativeName>
</protein>
<dbReference type="GO" id="GO:0003908">
    <property type="term" value="F:methylated-DNA-[protein]-cysteine S-methyltransferase activity"/>
    <property type="evidence" value="ECO:0007669"/>
    <property type="project" value="UniProtKB-EC"/>
</dbReference>
<dbReference type="EC" id="2.1.1.63" evidence="3"/>
<evidence type="ECO:0000259" key="12">
    <source>
        <dbReference type="Pfam" id="PF01035"/>
    </source>
</evidence>
<dbReference type="InterPro" id="IPR014048">
    <property type="entry name" value="MethylDNA_cys_MeTrfase_DNA-bd"/>
</dbReference>
<dbReference type="EMBL" id="KN823014">
    <property type="protein sequence ID" value="KIO27087.1"/>
    <property type="molecule type" value="Genomic_DNA"/>
</dbReference>
<dbReference type="CDD" id="cd06445">
    <property type="entry name" value="ATase"/>
    <property type="match status" value="1"/>
</dbReference>
<dbReference type="InterPro" id="IPR036388">
    <property type="entry name" value="WH-like_DNA-bd_sf"/>
</dbReference>
<evidence type="ECO:0000256" key="2">
    <source>
        <dbReference type="ARBA" id="ARBA00008711"/>
    </source>
</evidence>
<reference evidence="13 14" key="1">
    <citation type="submission" date="2014-04" db="EMBL/GenBank/DDBJ databases">
        <authorList>
            <consortium name="DOE Joint Genome Institute"/>
            <person name="Kuo A."/>
            <person name="Girlanda M."/>
            <person name="Perotto S."/>
            <person name="Kohler A."/>
            <person name="Nagy L.G."/>
            <person name="Floudas D."/>
            <person name="Copeland A."/>
            <person name="Barry K.W."/>
            <person name="Cichocki N."/>
            <person name="Veneault-Fourrey C."/>
            <person name="LaButti K."/>
            <person name="Lindquist E.A."/>
            <person name="Lipzen A."/>
            <person name="Lundell T."/>
            <person name="Morin E."/>
            <person name="Murat C."/>
            <person name="Sun H."/>
            <person name="Tunlid A."/>
            <person name="Henrissat B."/>
            <person name="Grigoriev I.V."/>
            <person name="Hibbett D.S."/>
            <person name="Martin F."/>
            <person name="Nordberg H.P."/>
            <person name="Cantor M.N."/>
            <person name="Hua S.X."/>
        </authorList>
    </citation>
    <scope>NUCLEOTIDE SEQUENCE [LARGE SCALE GENOMIC DNA]</scope>
    <source>
        <strain evidence="13 14">MUT 4182</strain>
    </source>
</reference>
<dbReference type="PANTHER" id="PTHR10815:SF13">
    <property type="entry name" value="METHYLATED-DNA--PROTEIN-CYSTEINE METHYLTRANSFERASE"/>
    <property type="match status" value="1"/>
</dbReference>
<keyword evidence="5" id="KW-0489">Methyltransferase</keyword>
<evidence type="ECO:0000256" key="4">
    <source>
        <dbReference type="ARBA" id="ARBA00015377"/>
    </source>
</evidence>
<dbReference type="InterPro" id="IPR036217">
    <property type="entry name" value="MethylDNA_cys_MeTrfase_DNAb"/>
</dbReference>
<dbReference type="STRING" id="1051891.A0A0C3M0B8"/>
<sequence length="155" mass="17360">MRAPTPDVRTTSCSTSLTASNIQYPEPKTSERRAYKTSGGKTITQHHWDVYDFIRTIPKGKVVTYKDITVALRSGSPRSVGAALRNNPFAPYIPCHRVIASNLFVGGFYGEWGPKSKSGTQYHRKLDLLKEEGVKFDAKGKLVNMKHVWDRKSSS</sequence>
<dbReference type="InterPro" id="IPR001497">
    <property type="entry name" value="MethylDNA_cys_MeTrfase_AS"/>
</dbReference>
<comment type="catalytic activity">
    <reaction evidence="11">
        <text>a 6-O-methyl-2'-deoxyguanosine in DNA + L-cysteinyl-[protein] = S-methyl-L-cysteinyl-[protein] + a 2'-deoxyguanosine in DNA</text>
        <dbReference type="Rhea" id="RHEA:24000"/>
        <dbReference type="Rhea" id="RHEA-COMP:10131"/>
        <dbReference type="Rhea" id="RHEA-COMP:10132"/>
        <dbReference type="Rhea" id="RHEA-COMP:11367"/>
        <dbReference type="Rhea" id="RHEA-COMP:11368"/>
        <dbReference type="ChEBI" id="CHEBI:29950"/>
        <dbReference type="ChEBI" id="CHEBI:82612"/>
        <dbReference type="ChEBI" id="CHEBI:85445"/>
        <dbReference type="ChEBI" id="CHEBI:85448"/>
        <dbReference type="EC" id="2.1.1.63"/>
    </reaction>
</comment>
<comment type="catalytic activity">
    <reaction evidence="1">
        <text>a 4-O-methyl-thymidine in DNA + L-cysteinyl-[protein] = a thymidine in DNA + S-methyl-L-cysteinyl-[protein]</text>
        <dbReference type="Rhea" id="RHEA:53428"/>
        <dbReference type="Rhea" id="RHEA-COMP:10131"/>
        <dbReference type="Rhea" id="RHEA-COMP:10132"/>
        <dbReference type="Rhea" id="RHEA-COMP:13555"/>
        <dbReference type="Rhea" id="RHEA-COMP:13556"/>
        <dbReference type="ChEBI" id="CHEBI:29950"/>
        <dbReference type="ChEBI" id="CHEBI:82612"/>
        <dbReference type="ChEBI" id="CHEBI:137386"/>
        <dbReference type="ChEBI" id="CHEBI:137387"/>
        <dbReference type="EC" id="2.1.1.63"/>
    </reaction>
</comment>
<reference evidence="14" key="2">
    <citation type="submission" date="2015-01" db="EMBL/GenBank/DDBJ databases">
        <title>Evolutionary Origins and Diversification of the Mycorrhizal Mutualists.</title>
        <authorList>
            <consortium name="DOE Joint Genome Institute"/>
            <consortium name="Mycorrhizal Genomics Consortium"/>
            <person name="Kohler A."/>
            <person name="Kuo A."/>
            <person name="Nagy L.G."/>
            <person name="Floudas D."/>
            <person name="Copeland A."/>
            <person name="Barry K.W."/>
            <person name="Cichocki N."/>
            <person name="Veneault-Fourrey C."/>
            <person name="LaButti K."/>
            <person name="Lindquist E.A."/>
            <person name="Lipzen A."/>
            <person name="Lundell T."/>
            <person name="Morin E."/>
            <person name="Murat C."/>
            <person name="Riley R."/>
            <person name="Ohm R."/>
            <person name="Sun H."/>
            <person name="Tunlid A."/>
            <person name="Henrissat B."/>
            <person name="Grigoriev I.V."/>
            <person name="Hibbett D.S."/>
            <person name="Martin F."/>
        </authorList>
    </citation>
    <scope>NUCLEOTIDE SEQUENCE [LARGE SCALE GENOMIC DNA]</scope>
    <source>
        <strain evidence="14">MUT 4182</strain>
    </source>
</reference>
<dbReference type="PANTHER" id="PTHR10815">
    <property type="entry name" value="METHYLATED-DNA--PROTEIN-CYSTEINE METHYLTRANSFERASE"/>
    <property type="match status" value="1"/>
</dbReference>
<evidence type="ECO:0000256" key="8">
    <source>
        <dbReference type="ARBA" id="ARBA00023204"/>
    </source>
</evidence>
<keyword evidence="14" id="KW-1185">Reference proteome</keyword>
<dbReference type="HOGENOM" id="CLU_000445_52_3_1"/>
<dbReference type="NCBIfam" id="TIGR00589">
    <property type="entry name" value="ogt"/>
    <property type="match status" value="1"/>
</dbReference>
<dbReference type="OrthoDB" id="1907495at2759"/>
<organism evidence="13 14">
    <name type="scientific">Tulasnella calospora MUT 4182</name>
    <dbReference type="NCBI Taxonomy" id="1051891"/>
    <lineage>
        <taxon>Eukaryota</taxon>
        <taxon>Fungi</taxon>
        <taxon>Dikarya</taxon>
        <taxon>Basidiomycota</taxon>
        <taxon>Agaricomycotina</taxon>
        <taxon>Agaricomycetes</taxon>
        <taxon>Cantharellales</taxon>
        <taxon>Tulasnellaceae</taxon>
        <taxon>Tulasnella</taxon>
    </lineage>
</organism>
<dbReference type="AlphaFoldDB" id="A0A0C3M0B8"/>
<dbReference type="Proteomes" id="UP000054248">
    <property type="component" value="Unassembled WGS sequence"/>
</dbReference>
<gene>
    <name evidence="13" type="ORF">M407DRAFT_194310</name>
</gene>
<evidence type="ECO:0000313" key="14">
    <source>
        <dbReference type="Proteomes" id="UP000054248"/>
    </source>
</evidence>
<dbReference type="GO" id="GO:0032259">
    <property type="term" value="P:methylation"/>
    <property type="evidence" value="ECO:0007669"/>
    <property type="project" value="UniProtKB-KW"/>
</dbReference>
<proteinExistence type="inferred from homology"/>
<dbReference type="PROSITE" id="PS00374">
    <property type="entry name" value="MGMT"/>
    <property type="match status" value="1"/>
</dbReference>
<evidence type="ECO:0000256" key="11">
    <source>
        <dbReference type="ARBA" id="ARBA00049348"/>
    </source>
</evidence>
<evidence type="ECO:0000256" key="10">
    <source>
        <dbReference type="ARBA" id="ARBA00031621"/>
    </source>
</evidence>
<dbReference type="SUPFAM" id="SSF46767">
    <property type="entry name" value="Methylated DNA-protein cysteine methyltransferase, C-terminal domain"/>
    <property type="match status" value="1"/>
</dbReference>
<evidence type="ECO:0000256" key="3">
    <source>
        <dbReference type="ARBA" id="ARBA00011918"/>
    </source>
</evidence>